<evidence type="ECO:0000313" key="2">
    <source>
        <dbReference type="Proteomes" id="UP000011291"/>
    </source>
</evidence>
<reference evidence="1 2" key="1">
    <citation type="journal article" date="2013" name="Virology">
        <title>Genomic characterization of six novel Bacillus pumilus bacteriophages.</title>
        <authorList>
            <person name="Lorenz L."/>
            <person name="Lins B."/>
            <person name="Barrett J."/>
            <person name="Montgomery A."/>
            <person name="Trapani S."/>
            <person name="Schindler A."/>
            <person name="Christie G.E."/>
            <person name="Cresawn S.G."/>
            <person name="Temple L."/>
        </authorList>
    </citation>
    <scope>NUCLEOTIDE SEQUENCE [LARGE SCALE GENOMIC DNA]</scope>
</reference>
<protein>
    <submittedName>
        <fullName evidence="1">Uncharacterized protein</fullName>
    </submittedName>
</protein>
<keyword evidence="2" id="KW-1185">Reference proteome</keyword>
<accession>M1I9D3</accession>
<gene>
    <name evidence="1" type="ORF">FINN_49</name>
</gene>
<dbReference type="KEGG" id="vg:14697375"/>
<organism evidence="1 2">
    <name type="scientific">Bacillus phage Finn</name>
    <dbReference type="NCBI Taxonomy" id="2884419"/>
    <lineage>
        <taxon>Viruses</taxon>
        <taxon>Duplodnaviria</taxon>
        <taxon>Heunggongvirae</taxon>
        <taxon>Uroviricota</taxon>
        <taxon>Caudoviricetes</taxon>
        <taxon>Ehrlichviridae</taxon>
        <taxon>Andromedavirus</taxon>
        <taxon>Andromedavirus finn</taxon>
    </lineage>
</organism>
<proteinExistence type="predicted"/>
<name>M1I9D3_9CAUD</name>
<dbReference type="EMBL" id="KC330683">
    <property type="protein sequence ID" value="AGE61042.1"/>
    <property type="molecule type" value="Genomic_DNA"/>
</dbReference>
<dbReference type="RefSeq" id="YP_007517670.1">
    <property type="nucleotide sequence ID" value="NC_020480.1"/>
</dbReference>
<evidence type="ECO:0000313" key="1">
    <source>
        <dbReference type="EMBL" id="AGE61042.1"/>
    </source>
</evidence>
<dbReference type="Proteomes" id="UP000011291">
    <property type="component" value="Segment"/>
</dbReference>
<dbReference type="GeneID" id="14697375"/>
<sequence length="87" mass="9621">MTNTGGEEKTISVSNNLIDIIEYIKGVEGLSSSDKDELLNKVTSVTCQVNGIHDRLEDATDEGWSLEDALEHVADELYYNGVYINEV</sequence>